<keyword evidence="1" id="KW-0812">Transmembrane</keyword>
<dbReference type="AlphaFoldDB" id="K3ZYE8"/>
<feature type="transmembrane region" description="Helical" evidence="1">
    <location>
        <begin position="36"/>
        <end position="59"/>
    </location>
</feature>
<organism evidence="2 3">
    <name type="scientific">Setaria italica</name>
    <name type="common">Foxtail millet</name>
    <name type="synonym">Panicum italicum</name>
    <dbReference type="NCBI Taxonomy" id="4555"/>
    <lineage>
        <taxon>Eukaryota</taxon>
        <taxon>Viridiplantae</taxon>
        <taxon>Streptophyta</taxon>
        <taxon>Embryophyta</taxon>
        <taxon>Tracheophyta</taxon>
        <taxon>Spermatophyta</taxon>
        <taxon>Magnoliopsida</taxon>
        <taxon>Liliopsida</taxon>
        <taxon>Poales</taxon>
        <taxon>Poaceae</taxon>
        <taxon>PACMAD clade</taxon>
        <taxon>Panicoideae</taxon>
        <taxon>Panicodae</taxon>
        <taxon>Paniceae</taxon>
        <taxon>Cenchrinae</taxon>
        <taxon>Setaria</taxon>
    </lineage>
</organism>
<evidence type="ECO:0000313" key="3">
    <source>
        <dbReference type="Proteomes" id="UP000004995"/>
    </source>
</evidence>
<sequence length="96" mass="11368">MDHVKFSDSMWLWMIDPIWISTFAAWQRILKCKQTAFKTVMLFAARLVGYLFGVCHSWGKVWSKSKRLLASFFASSHFRWWYASCNADSSQNYGWL</sequence>
<dbReference type="HOGENOM" id="CLU_2363651_0_0_1"/>
<reference evidence="2" key="2">
    <citation type="submission" date="2018-08" db="UniProtKB">
        <authorList>
            <consortium name="EnsemblPlants"/>
        </authorList>
    </citation>
    <scope>IDENTIFICATION</scope>
    <source>
        <strain evidence="2">Yugu1</strain>
    </source>
</reference>
<dbReference type="Gramene" id="KQL26861">
    <property type="protein sequence ID" value="KQL26861"/>
    <property type="gene ID" value="SETIT_031630mg"/>
</dbReference>
<accession>K3ZYE8</accession>
<keyword evidence="1" id="KW-0472">Membrane</keyword>
<name>K3ZYE8_SETIT</name>
<proteinExistence type="predicted"/>
<reference evidence="3" key="1">
    <citation type="journal article" date="2012" name="Nat. Biotechnol.">
        <title>Reference genome sequence of the model plant Setaria.</title>
        <authorList>
            <person name="Bennetzen J.L."/>
            <person name="Schmutz J."/>
            <person name="Wang H."/>
            <person name="Percifield R."/>
            <person name="Hawkins J."/>
            <person name="Pontaroli A.C."/>
            <person name="Estep M."/>
            <person name="Feng L."/>
            <person name="Vaughn J.N."/>
            <person name="Grimwood J."/>
            <person name="Jenkins J."/>
            <person name="Barry K."/>
            <person name="Lindquist E."/>
            <person name="Hellsten U."/>
            <person name="Deshpande S."/>
            <person name="Wang X."/>
            <person name="Wu X."/>
            <person name="Mitros T."/>
            <person name="Triplett J."/>
            <person name="Yang X."/>
            <person name="Ye C.Y."/>
            <person name="Mauro-Herrera M."/>
            <person name="Wang L."/>
            <person name="Li P."/>
            <person name="Sharma M."/>
            <person name="Sharma R."/>
            <person name="Ronald P.C."/>
            <person name="Panaud O."/>
            <person name="Kellogg E.A."/>
            <person name="Brutnell T.P."/>
            <person name="Doust A.N."/>
            <person name="Tuskan G.A."/>
            <person name="Rokhsar D."/>
            <person name="Devos K.M."/>
        </authorList>
    </citation>
    <scope>NUCLEOTIDE SEQUENCE [LARGE SCALE GENOMIC DNA]</scope>
    <source>
        <strain evidence="3">cv. Yugu1</strain>
    </source>
</reference>
<protein>
    <submittedName>
        <fullName evidence="2">Uncharacterized protein</fullName>
    </submittedName>
</protein>
<keyword evidence="1" id="KW-1133">Transmembrane helix</keyword>
<dbReference type="InParanoid" id="K3ZYE8"/>
<evidence type="ECO:0000313" key="2">
    <source>
        <dbReference type="EnsemblPlants" id="KQL26861"/>
    </source>
</evidence>
<dbReference type="EMBL" id="AGNK02001348">
    <property type="status" value="NOT_ANNOTATED_CDS"/>
    <property type="molecule type" value="Genomic_DNA"/>
</dbReference>
<feature type="transmembrane region" description="Helical" evidence="1">
    <location>
        <begin position="12"/>
        <end position="30"/>
    </location>
</feature>
<evidence type="ECO:0000256" key="1">
    <source>
        <dbReference type="SAM" id="Phobius"/>
    </source>
</evidence>
<dbReference type="EnsemblPlants" id="KQL26861">
    <property type="protein sequence ID" value="KQL26861"/>
    <property type="gene ID" value="SETIT_031630mg"/>
</dbReference>
<dbReference type="Proteomes" id="UP000004995">
    <property type="component" value="Unassembled WGS sequence"/>
</dbReference>
<keyword evidence="3" id="KW-1185">Reference proteome</keyword>